<dbReference type="AlphaFoldDB" id="A0AAE1YFT9"/>
<reference evidence="2" key="2">
    <citation type="journal article" date="2024" name="Plant">
        <title>Genomic evolution and insights into agronomic trait innovations of Sesamum species.</title>
        <authorList>
            <person name="Miao H."/>
            <person name="Wang L."/>
            <person name="Qu L."/>
            <person name="Liu H."/>
            <person name="Sun Y."/>
            <person name="Le M."/>
            <person name="Wang Q."/>
            <person name="Wei S."/>
            <person name="Zheng Y."/>
            <person name="Lin W."/>
            <person name="Duan Y."/>
            <person name="Cao H."/>
            <person name="Xiong S."/>
            <person name="Wang X."/>
            <person name="Wei L."/>
            <person name="Li C."/>
            <person name="Ma Q."/>
            <person name="Ju M."/>
            <person name="Zhao R."/>
            <person name="Li G."/>
            <person name="Mu C."/>
            <person name="Tian Q."/>
            <person name="Mei H."/>
            <person name="Zhang T."/>
            <person name="Gao T."/>
            <person name="Zhang H."/>
        </authorList>
    </citation>
    <scope>NUCLEOTIDE SEQUENCE</scope>
    <source>
        <strain evidence="2">3651</strain>
    </source>
</reference>
<gene>
    <name evidence="2" type="ORF">Salat_1178700</name>
</gene>
<protein>
    <submittedName>
        <fullName evidence="2">Uncharacterized protein</fullName>
    </submittedName>
</protein>
<proteinExistence type="predicted"/>
<evidence type="ECO:0000313" key="2">
    <source>
        <dbReference type="EMBL" id="KAK4428788.1"/>
    </source>
</evidence>
<dbReference type="Proteomes" id="UP001293254">
    <property type="component" value="Unassembled WGS sequence"/>
</dbReference>
<reference evidence="2" key="1">
    <citation type="submission" date="2020-06" db="EMBL/GenBank/DDBJ databases">
        <authorList>
            <person name="Li T."/>
            <person name="Hu X."/>
            <person name="Zhang T."/>
            <person name="Song X."/>
            <person name="Zhang H."/>
            <person name="Dai N."/>
            <person name="Sheng W."/>
            <person name="Hou X."/>
            <person name="Wei L."/>
        </authorList>
    </citation>
    <scope>NUCLEOTIDE SEQUENCE</scope>
    <source>
        <strain evidence="2">3651</strain>
        <tissue evidence="2">Leaf</tissue>
    </source>
</reference>
<accession>A0AAE1YFT9</accession>
<feature type="compositionally biased region" description="Polar residues" evidence="1">
    <location>
        <begin position="182"/>
        <end position="191"/>
    </location>
</feature>
<comment type="caution">
    <text evidence="2">The sequence shown here is derived from an EMBL/GenBank/DDBJ whole genome shotgun (WGS) entry which is preliminary data.</text>
</comment>
<name>A0AAE1YFT9_9LAMI</name>
<organism evidence="2 3">
    <name type="scientific">Sesamum alatum</name>
    <dbReference type="NCBI Taxonomy" id="300844"/>
    <lineage>
        <taxon>Eukaryota</taxon>
        <taxon>Viridiplantae</taxon>
        <taxon>Streptophyta</taxon>
        <taxon>Embryophyta</taxon>
        <taxon>Tracheophyta</taxon>
        <taxon>Spermatophyta</taxon>
        <taxon>Magnoliopsida</taxon>
        <taxon>eudicotyledons</taxon>
        <taxon>Gunneridae</taxon>
        <taxon>Pentapetalae</taxon>
        <taxon>asterids</taxon>
        <taxon>lamiids</taxon>
        <taxon>Lamiales</taxon>
        <taxon>Pedaliaceae</taxon>
        <taxon>Sesamum</taxon>
    </lineage>
</organism>
<evidence type="ECO:0000313" key="3">
    <source>
        <dbReference type="Proteomes" id="UP001293254"/>
    </source>
</evidence>
<feature type="region of interest" description="Disordered" evidence="1">
    <location>
        <begin position="151"/>
        <end position="191"/>
    </location>
</feature>
<sequence length="191" mass="20155">MQVTVATIVKTPPPQRRRTPPTKLLAPFTSILPWIEVSSSAPTLYLAPTARGDEKVEIISLESNLPWPLLSSSTASTSAYSSPALASELPRHSLLPEPCVGVLAELSTGGKIGSEEDLCTVKATTPVQWVCDSDCGNWALSIFLGRPRSLNPGGGPAGSSPVKRPNPLPHGPVQHVLVQQLPPAQSPSAHH</sequence>
<dbReference type="EMBL" id="JACGWO010000004">
    <property type="protein sequence ID" value="KAK4428788.1"/>
    <property type="molecule type" value="Genomic_DNA"/>
</dbReference>
<keyword evidence="3" id="KW-1185">Reference proteome</keyword>
<evidence type="ECO:0000256" key="1">
    <source>
        <dbReference type="SAM" id="MobiDB-lite"/>
    </source>
</evidence>